<dbReference type="EMBL" id="JAWDGP010004596">
    <property type="protein sequence ID" value="KAK3763140.1"/>
    <property type="molecule type" value="Genomic_DNA"/>
</dbReference>
<dbReference type="Proteomes" id="UP001283361">
    <property type="component" value="Unassembled WGS sequence"/>
</dbReference>
<accession>A0AAE1DAW5</accession>
<keyword evidence="2" id="KW-1185">Reference proteome</keyword>
<name>A0AAE1DAW5_9GAST</name>
<evidence type="ECO:0000313" key="1">
    <source>
        <dbReference type="EMBL" id="KAK3763140.1"/>
    </source>
</evidence>
<evidence type="ECO:0000313" key="2">
    <source>
        <dbReference type="Proteomes" id="UP001283361"/>
    </source>
</evidence>
<comment type="caution">
    <text evidence="1">The sequence shown here is derived from an EMBL/GenBank/DDBJ whole genome shotgun (WGS) entry which is preliminary data.</text>
</comment>
<proteinExistence type="predicted"/>
<protein>
    <submittedName>
        <fullName evidence="1">Uncharacterized protein</fullName>
    </submittedName>
</protein>
<reference evidence="1" key="1">
    <citation type="journal article" date="2023" name="G3 (Bethesda)">
        <title>A reference genome for the long-term kleptoplast-retaining sea slug Elysia crispata morphotype clarki.</title>
        <authorList>
            <person name="Eastman K.E."/>
            <person name="Pendleton A.L."/>
            <person name="Shaikh M.A."/>
            <person name="Suttiyut T."/>
            <person name="Ogas R."/>
            <person name="Tomko P."/>
            <person name="Gavelis G."/>
            <person name="Widhalm J.R."/>
            <person name="Wisecaver J.H."/>
        </authorList>
    </citation>
    <scope>NUCLEOTIDE SEQUENCE</scope>
    <source>
        <strain evidence="1">ECLA1</strain>
    </source>
</reference>
<gene>
    <name evidence="1" type="ORF">RRG08_006707</name>
</gene>
<sequence length="118" mass="12552">MDQTPEPGWAGGCGSPDTKVTTSSCVEYGRLSPWVGIFCDQYCTSSLVKADLSRAVVKSLGSTQIASVDRTKFGCVKTLLPPLVAPSGWRWGRAVFALTRNSAYMMGALQIASSDSPD</sequence>
<dbReference type="AlphaFoldDB" id="A0AAE1DAW5"/>
<organism evidence="1 2">
    <name type="scientific">Elysia crispata</name>
    <name type="common">lettuce slug</name>
    <dbReference type="NCBI Taxonomy" id="231223"/>
    <lineage>
        <taxon>Eukaryota</taxon>
        <taxon>Metazoa</taxon>
        <taxon>Spiralia</taxon>
        <taxon>Lophotrochozoa</taxon>
        <taxon>Mollusca</taxon>
        <taxon>Gastropoda</taxon>
        <taxon>Heterobranchia</taxon>
        <taxon>Euthyneura</taxon>
        <taxon>Panpulmonata</taxon>
        <taxon>Sacoglossa</taxon>
        <taxon>Placobranchoidea</taxon>
        <taxon>Plakobranchidae</taxon>
        <taxon>Elysia</taxon>
    </lineage>
</organism>